<dbReference type="InterPro" id="IPR001375">
    <property type="entry name" value="Peptidase_S9_cat"/>
</dbReference>
<accession>A0A0F3MTA5</accession>
<gene>
    <name evidence="2" type="ORF">RFEPED_1301</name>
</gene>
<dbReference type="InterPro" id="IPR029058">
    <property type="entry name" value="AB_hydrolase_fold"/>
</dbReference>
<dbReference type="Pfam" id="PF00326">
    <property type="entry name" value="Peptidase_S9"/>
    <property type="match status" value="1"/>
</dbReference>
<dbReference type="AlphaFoldDB" id="A0A0F3MTA5"/>
<organism evidence="2 3">
    <name type="scientific">Rickettsia felis str. Pedreira</name>
    <dbReference type="NCBI Taxonomy" id="1359196"/>
    <lineage>
        <taxon>Bacteria</taxon>
        <taxon>Pseudomonadati</taxon>
        <taxon>Pseudomonadota</taxon>
        <taxon>Alphaproteobacteria</taxon>
        <taxon>Rickettsiales</taxon>
        <taxon>Rickettsiaceae</taxon>
        <taxon>Rickettsieae</taxon>
        <taxon>Rickettsia</taxon>
        <taxon>spotted fever group</taxon>
    </lineage>
</organism>
<reference evidence="2 3" key="1">
    <citation type="submission" date="2015-01" db="EMBL/GenBank/DDBJ databases">
        <title>Genome Sequencing of Rickettsiales.</title>
        <authorList>
            <person name="Daugherty S.C."/>
            <person name="Su Q."/>
            <person name="Abolude K."/>
            <person name="Beier-Sexton M."/>
            <person name="Carlyon J.A."/>
            <person name="Carter R."/>
            <person name="Day N.P."/>
            <person name="Dumler S.J."/>
            <person name="Dyachenko V."/>
            <person name="Godinez A."/>
            <person name="Kurtti T.J."/>
            <person name="Lichay M."/>
            <person name="Mullins K.E."/>
            <person name="Ott S."/>
            <person name="Pappas-Brown V."/>
            <person name="Paris D.H."/>
            <person name="Patel P."/>
            <person name="Richards A.L."/>
            <person name="Sadzewicz L."/>
            <person name="Sears K."/>
            <person name="Seidman D."/>
            <person name="Sengamalay N."/>
            <person name="Stenos J."/>
            <person name="Tallon L.J."/>
            <person name="Vincent G."/>
            <person name="Fraser C.M."/>
            <person name="Munderloh U."/>
            <person name="Dunning-Hotopp J.C."/>
        </authorList>
    </citation>
    <scope>NUCLEOTIDE SEQUENCE [LARGE SCALE GENOMIC DNA]</scope>
    <source>
        <strain evidence="2 3">Pedreira</strain>
    </source>
</reference>
<feature type="domain" description="Peptidase S9 prolyl oligopeptidase catalytic" evidence="1">
    <location>
        <begin position="1"/>
        <end position="138"/>
    </location>
</feature>
<evidence type="ECO:0000259" key="1">
    <source>
        <dbReference type="Pfam" id="PF00326"/>
    </source>
</evidence>
<dbReference type="PATRIC" id="fig|1359196.3.peg.1258"/>
<evidence type="ECO:0000313" key="2">
    <source>
        <dbReference type="EMBL" id="KJV58906.1"/>
    </source>
</evidence>
<name>A0A0F3MTA5_RICFI</name>
<dbReference type="Gene3D" id="3.40.50.1820">
    <property type="entry name" value="alpha/beta hydrolase"/>
    <property type="match status" value="1"/>
</dbReference>
<evidence type="ECO:0000313" key="3">
    <source>
        <dbReference type="Proteomes" id="UP000033475"/>
    </source>
</evidence>
<dbReference type="PANTHER" id="PTHR42881">
    <property type="entry name" value="PROLYL ENDOPEPTIDASE"/>
    <property type="match status" value="1"/>
</dbReference>
<dbReference type="SUPFAM" id="SSF53474">
    <property type="entry name" value="alpha/beta-Hydrolases"/>
    <property type="match status" value="1"/>
</dbReference>
<comment type="caution">
    <text evidence="2">The sequence shown here is derived from an EMBL/GenBank/DDBJ whole genome shotgun (WGS) entry which is preliminary data.</text>
</comment>
<dbReference type="InterPro" id="IPR051167">
    <property type="entry name" value="Prolyl_oligopep/macrocyclase"/>
</dbReference>
<proteinExistence type="predicted"/>
<sequence length="142" mass="16128">MLVSVAMTQRPDLFGAIACEVPILDMVRYKEFGAGHSWVTEYGDPENPNDLVHIKNYAPLENLSLTQKYPTVLIIDSVLDQRVHPWHGRIFEYVLEQNPNTKTYFLESGDSGHGSGSDLKDSANYFINIYTFFANTLKLKID</sequence>
<protein>
    <submittedName>
        <fullName evidence="2">Prolyl oligopeptidase family protein</fullName>
    </submittedName>
</protein>
<dbReference type="Proteomes" id="UP000033475">
    <property type="component" value="Unassembled WGS sequence"/>
</dbReference>
<dbReference type="EMBL" id="LANQ01000001">
    <property type="protein sequence ID" value="KJV58906.1"/>
    <property type="molecule type" value="Genomic_DNA"/>
</dbReference>
<dbReference type="GO" id="GO:0005829">
    <property type="term" value="C:cytosol"/>
    <property type="evidence" value="ECO:0007669"/>
    <property type="project" value="TreeGrafter"/>
</dbReference>
<dbReference type="PANTHER" id="PTHR42881:SF13">
    <property type="entry name" value="PROLYL ENDOPEPTIDASE"/>
    <property type="match status" value="1"/>
</dbReference>
<dbReference type="GO" id="GO:0006508">
    <property type="term" value="P:proteolysis"/>
    <property type="evidence" value="ECO:0007669"/>
    <property type="project" value="InterPro"/>
</dbReference>
<dbReference type="GO" id="GO:0070012">
    <property type="term" value="F:oligopeptidase activity"/>
    <property type="evidence" value="ECO:0007669"/>
    <property type="project" value="TreeGrafter"/>
</dbReference>
<dbReference type="GO" id="GO:0008236">
    <property type="term" value="F:serine-type peptidase activity"/>
    <property type="evidence" value="ECO:0007669"/>
    <property type="project" value="InterPro"/>
</dbReference>